<accession>A0AAV7N403</accession>
<proteinExistence type="predicted"/>
<sequence length="78" mass="8558">MTSLGLITALVFPKARNRKLAPVFWAAELLLPPLPEQVFRAAEEKGAAARGRALCEARDRSCLSCSSAYIPEIYLIQP</sequence>
<gene>
    <name evidence="1" type="ORF">NDU88_008107</name>
</gene>
<comment type="caution">
    <text evidence="1">The sequence shown here is derived from an EMBL/GenBank/DDBJ whole genome shotgun (WGS) entry which is preliminary data.</text>
</comment>
<name>A0AAV7N403_PLEWA</name>
<evidence type="ECO:0000313" key="1">
    <source>
        <dbReference type="EMBL" id="KAJ1110761.1"/>
    </source>
</evidence>
<evidence type="ECO:0000313" key="2">
    <source>
        <dbReference type="Proteomes" id="UP001066276"/>
    </source>
</evidence>
<dbReference type="AlphaFoldDB" id="A0AAV7N403"/>
<protein>
    <submittedName>
        <fullName evidence="1">Uncharacterized protein</fullName>
    </submittedName>
</protein>
<reference evidence="1" key="1">
    <citation type="journal article" date="2022" name="bioRxiv">
        <title>Sequencing and chromosome-scale assembly of the giantPleurodeles waltlgenome.</title>
        <authorList>
            <person name="Brown T."/>
            <person name="Elewa A."/>
            <person name="Iarovenko S."/>
            <person name="Subramanian E."/>
            <person name="Araus A.J."/>
            <person name="Petzold A."/>
            <person name="Susuki M."/>
            <person name="Suzuki K.-i.T."/>
            <person name="Hayashi T."/>
            <person name="Toyoda A."/>
            <person name="Oliveira C."/>
            <person name="Osipova E."/>
            <person name="Leigh N.D."/>
            <person name="Simon A."/>
            <person name="Yun M.H."/>
        </authorList>
    </citation>
    <scope>NUCLEOTIDE SEQUENCE</scope>
    <source>
        <strain evidence="1">20211129_DDA</strain>
        <tissue evidence="1">Liver</tissue>
    </source>
</reference>
<organism evidence="1 2">
    <name type="scientific">Pleurodeles waltl</name>
    <name type="common">Iberian ribbed newt</name>
    <dbReference type="NCBI Taxonomy" id="8319"/>
    <lineage>
        <taxon>Eukaryota</taxon>
        <taxon>Metazoa</taxon>
        <taxon>Chordata</taxon>
        <taxon>Craniata</taxon>
        <taxon>Vertebrata</taxon>
        <taxon>Euteleostomi</taxon>
        <taxon>Amphibia</taxon>
        <taxon>Batrachia</taxon>
        <taxon>Caudata</taxon>
        <taxon>Salamandroidea</taxon>
        <taxon>Salamandridae</taxon>
        <taxon>Pleurodelinae</taxon>
        <taxon>Pleurodeles</taxon>
    </lineage>
</organism>
<dbReference type="Proteomes" id="UP001066276">
    <property type="component" value="Chromosome 9"/>
</dbReference>
<dbReference type="EMBL" id="JANPWB010000013">
    <property type="protein sequence ID" value="KAJ1110761.1"/>
    <property type="molecule type" value="Genomic_DNA"/>
</dbReference>
<keyword evidence="2" id="KW-1185">Reference proteome</keyword>